<dbReference type="AlphaFoldDB" id="A0A5K7XFR9"/>
<proteinExistence type="predicted"/>
<keyword evidence="2" id="KW-0238">DNA-binding</keyword>
<organism evidence="5 6">
    <name type="scientific">Lacipirellula parvula</name>
    <dbReference type="NCBI Taxonomy" id="2650471"/>
    <lineage>
        <taxon>Bacteria</taxon>
        <taxon>Pseudomonadati</taxon>
        <taxon>Planctomycetota</taxon>
        <taxon>Planctomycetia</taxon>
        <taxon>Pirellulales</taxon>
        <taxon>Lacipirellulaceae</taxon>
        <taxon>Lacipirellula</taxon>
    </lineage>
</organism>
<evidence type="ECO:0000256" key="3">
    <source>
        <dbReference type="ARBA" id="ARBA00023163"/>
    </source>
</evidence>
<dbReference type="SMART" id="SM00345">
    <property type="entry name" value="HTH_GNTR"/>
    <property type="match status" value="1"/>
</dbReference>
<dbReference type="Gene3D" id="1.20.120.530">
    <property type="entry name" value="GntR ligand-binding domain-like"/>
    <property type="match status" value="1"/>
</dbReference>
<dbReference type="CDD" id="cd07377">
    <property type="entry name" value="WHTH_GntR"/>
    <property type="match status" value="1"/>
</dbReference>
<protein>
    <recommendedName>
        <fullName evidence="4">HTH gntR-type domain-containing protein</fullName>
    </recommendedName>
</protein>
<feature type="domain" description="HTH gntR-type" evidence="4">
    <location>
        <begin position="20"/>
        <end position="88"/>
    </location>
</feature>
<evidence type="ECO:0000259" key="4">
    <source>
        <dbReference type="PROSITE" id="PS50949"/>
    </source>
</evidence>
<sequence length="257" mass="28759">MLAALMPGSFEARKTRVAKLSKSEIVAAKLRNYIINKGLKPGDRLPTEGELAEQFAVSRVSVREATKALGFLGIVDAAPRRGLSVGKVSMKRLSRYLSFHFALADYPLEELIDTRIVVETGGLRQVAERMAKDPSIYEELNAINEKLRRATKKTEWLQGEVQFHCLLVASSGVRALAAFNDLVQVFFQKFRADFSKSRWKNGIRGHQEIIDTLREGDYQTASSMLSAHINVHRDRDRILKAKAKEEDDVANSGAADR</sequence>
<keyword evidence="3" id="KW-0804">Transcription</keyword>
<name>A0A5K7XFR9_9BACT</name>
<dbReference type="SUPFAM" id="SSF48008">
    <property type="entry name" value="GntR ligand-binding domain-like"/>
    <property type="match status" value="1"/>
</dbReference>
<keyword evidence="1" id="KW-0805">Transcription regulation</keyword>
<gene>
    <name evidence="5" type="ORF">PLANPX_3333</name>
</gene>
<dbReference type="Pfam" id="PF00392">
    <property type="entry name" value="GntR"/>
    <property type="match status" value="1"/>
</dbReference>
<keyword evidence="6" id="KW-1185">Reference proteome</keyword>
<dbReference type="GO" id="GO:0003677">
    <property type="term" value="F:DNA binding"/>
    <property type="evidence" value="ECO:0007669"/>
    <property type="project" value="UniProtKB-KW"/>
</dbReference>
<dbReference type="InterPro" id="IPR036388">
    <property type="entry name" value="WH-like_DNA-bd_sf"/>
</dbReference>
<dbReference type="PROSITE" id="PS50949">
    <property type="entry name" value="HTH_GNTR"/>
    <property type="match status" value="1"/>
</dbReference>
<dbReference type="EMBL" id="AP021861">
    <property type="protein sequence ID" value="BBO33721.1"/>
    <property type="molecule type" value="Genomic_DNA"/>
</dbReference>
<dbReference type="GO" id="GO:0003700">
    <property type="term" value="F:DNA-binding transcription factor activity"/>
    <property type="evidence" value="ECO:0007669"/>
    <property type="project" value="InterPro"/>
</dbReference>
<evidence type="ECO:0000256" key="1">
    <source>
        <dbReference type="ARBA" id="ARBA00023015"/>
    </source>
</evidence>
<dbReference type="SMART" id="SM00895">
    <property type="entry name" value="FCD"/>
    <property type="match status" value="1"/>
</dbReference>
<evidence type="ECO:0000313" key="6">
    <source>
        <dbReference type="Proteomes" id="UP000326837"/>
    </source>
</evidence>
<dbReference type="KEGG" id="lpav:PLANPX_3333"/>
<dbReference type="PANTHER" id="PTHR43537:SF5">
    <property type="entry name" value="UXU OPERON TRANSCRIPTIONAL REGULATOR"/>
    <property type="match status" value="1"/>
</dbReference>
<dbReference type="SUPFAM" id="SSF46785">
    <property type="entry name" value="Winged helix' DNA-binding domain"/>
    <property type="match status" value="1"/>
</dbReference>
<dbReference type="InterPro" id="IPR008920">
    <property type="entry name" value="TF_FadR/GntR_C"/>
</dbReference>
<dbReference type="Pfam" id="PF07729">
    <property type="entry name" value="FCD"/>
    <property type="match status" value="1"/>
</dbReference>
<reference evidence="6" key="1">
    <citation type="submission" date="2019-10" db="EMBL/GenBank/DDBJ databases">
        <title>Lacipirellula parvula gen. nov., sp. nov., representing a lineage of planctomycetes widespread in freshwater anoxic habitats, and description of the family Lacipirellulaceae.</title>
        <authorList>
            <person name="Dedysh S.N."/>
            <person name="Kulichevskaya I.S."/>
            <person name="Beletsky A.V."/>
            <person name="Rakitin A.L."/>
            <person name="Mardanov A.V."/>
            <person name="Ivanova A.A."/>
            <person name="Saltykova V.X."/>
            <person name="Rijpstra W.I.C."/>
            <person name="Sinninghe Damste J.S."/>
            <person name="Ravin N.V."/>
        </authorList>
    </citation>
    <scope>NUCLEOTIDE SEQUENCE [LARGE SCALE GENOMIC DNA]</scope>
    <source>
        <strain evidence="6">PX69</strain>
    </source>
</reference>
<evidence type="ECO:0000313" key="5">
    <source>
        <dbReference type="EMBL" id="BBO33721.1"/>
    </source>
</evidence>
<dbReference type="InterPro" id="IPR011711">
    <property type="entry name" value="GntR_C"/>
</dbReference>
<dbReference type="PANTHER" id="PTHR43537">
    <property type="entry name" value="TRANSCRIPTIONAL REGULATOR, GNTR FAMILY"/>
    <property type="match status" value="1"/>
</dbReference>
<dbReference type="PRINTS" id="PR00035">
    <property type="entry name" value="HTHGNTR"/>
</dbReference>
<dbReference type="Proteomes" id="UP000326837">
    <property type="component" value="Chromosome"/>
</dbReference>
<accession>A0A5K7XFR9</accession>
<dbReference type="InterPro" id="IPR000524">
    <property type="entry name" value="Tscrpt_reg_HTH_GntR"/>
</dbReference>
<evidence type="ECO:0000256" key="2">
    <source>
        <dbReference type="ARBA" id="ARBA00023125"/>
    </source>
</evidence>
<dbReference type="Gene3D" id="1.10.10.10">
    <property type="entry name" value="Winged helix-like DNA-binding domain superfamily/Winged helix DNA-binding domain"/>
    <property type="match status" value="1"/>
</dbReference>
<dbReference type="InterPro" id="IPR036390">
    <property type="entry name" value="WH_DNA-bd_sf"/>
</dbReference>